<dbReference type="EMBL" id="JAMAST010000020">
    <property type="protein sequence ID" value="MCL1632718.1"/>
    <property type="molecule type" value="Genomic_DNA"/>
</dbReference>
<dbReference type="Pfam" id="PF14044">
    <property type="entry name" value="NETI"/>
    <property type="match status" value="1"/>
</dbReference>
<keyword evidence="2" id="KW-1185">Reference proteome</keyword>
<gene>
    <name evidence="1" type="ORF">M3N64_12390</name>
</gene>
<dbReference type="InterPro" id="IPR025930">
    <property type="entry name" value="NETI"/>
</dbReference>
<accession>A0ABT0MCX9</accession>
<evidence type="ECO:0000313" key="1">
    <source>
        <dbReference type="EMBL" id="MCL1632718.1"/>
    </source>
</evidence>
<reference evidence="1 2" key="1">
    <citation type="submission" date="2022-05" db="EMBL/GenBank/DDBJ databases">
        <title>Sporolactobacillus sp nov CPB3-1, isolated from tree bark (Mangifera indica L.).</title>
        <authorList>
            <person name="Phuengjayaem S."/>
            <person name="Tanasupawat S."/>
        </authorList>
    </citation>
    <scope>NUCLEOTIDE SEQUENCE [LARGE SCALE GENOMIC DNA]</scope>
    <source>
        <strain evidence="1 2">CPB3-1</strain>
    </source>
</reference>
<organism evidence="1 2">
    <name type="scientific">Sporolactobacillus mangiferae</name>
    <dbReference type="NCBI Taxonomy" id="2940498"/>
    <lineage>
        <taxon>Bacteria</taxon>
        <taxon>Bacillati</taxon>
        <taxon>Bacillota</taxon>
        <taxon>Bacilli</taxon>
        <taxon>Bacillales</taxon>
        <taxon>Sporolactobacillaceae</taxon>
        <taxon>Sporolactobacillus</taxon>
    </lineage>
</organism>
<protein>
    <submittedName>
        <fullName evidence="1">NETI motif-containing protein</fullName>
    </submittedName>
</protein>
<sequence length="63" mass="7403">MKKRFMVTEGETISQCVERMKSEGYMPVRRMEKPLFRETATGPECIGSQCVFEGKWIRRKGEQ</sequence>
<name>A0ABT0MCX9_9BACL</name>
<dbReference type="Proteomes" id="UP001203004">
    <property type="component" value="Unassembled WGS sequence"/>
</dbReference>
<proteinExistence type="predicted"/>
<evidence type="ECO:0000313" key="2">
    <source>
        <dbReference type="Proteomes" id="UP001203004"/>
    </source>
</evidence>
<comment type="caution">
    <text evidence="1">The sequence shown here is derived from an EMBL/GenBank/DDBJ whole genome shotgun (WGS) entry which is preliminary data.</text>
</comment>